<reference evidence="2" key="1">
    <citation type="submission" date="2020-11" db="EMBL/GenBank/DDBJ databases">
        <authorList>
            <consortium name="DOE Joint Genome Institute"/>
            <person name="Ahrendt S."/>
            <person name="Riley R."/>
            <person name="Andreopoulos W."/>
            <person name="Labutti K."/>
            <person name="Pangilinan J."/>
            <person name="Ruiz-Duenas F.J."/>
            <person name="Barrasa J.M."/>
            <person name="Sanchez-Garcia M."/>
            <person name="Camarero S."/>
            <person name="Miyauchi S."/>
            <person name="Serrano A."/>
            <person name="Linde D."/>
            <person name="Babiker R."/>
            <person name="Drula E."/>
            <person name="Ayuso-Fernandez I."/>
            <person name="Pacheco R."/>
            <person name="Padilla G."/>
            <person name="Ferreira P."/>
            <person name="Barriuso J."/>
            <person name="Kellner H."/>
            <person name="Castanera R."/>
            <person name="Alfaro M."/>
            <person name="Ramirez L."/>
            <person name="Pisabarro A.G."/>
            <person name="Kuo A."/>
            <person name="Tritt A."/>
            <person name="Lipzen A."/>
            <person name="He G."/>
            <person name="Yan M."/>
            <person name="Ng V."/>
            <person name="Cullen D."/>
            <person name="Martin F."/>
            <person name="Rosso M.-N."/>
            <person name="Henrissat B."/>
            <person name="Hibbett D."/>
            <person name="Martinez A.T."/>
            <person name="Grigoriev I.V."/>
        </authorList>
    </citation>
    <scope>NUCLEOTIDE SEQUENCE</scope>
    <source>
        <strain evidence="2">ATCC 90797</strain>
    </source>
</reference>
<keyword evidence="3" id="KW-1185">Reference proteome</keyword>
<organism evidence="2 3">
    <name type="scientific">Pleurotus eryngii</name>
    <name type="common">Boletus of the steppes</name>
    <dbReference type="NCBI Taxonomy" id="5323"/>
    <lineage>
        <taxon>Eukaryota</taxon>
        <taxon>Fungi</taxon>
        <taxon>Dikarya</taxon>
        <taxon>Basidiomycota</taxon>
        <taxon>Agaricomycotina</taxon>
        <taxon>Agaricomycetes</taxon>
        <taxon>Agaricomycetidae</taxon>
        <taxon>Agaricales</taxon>
        <taxon>Pleurotineae</taxon>
        <taxon>Pleurotaceae</taxon>
        <taxon>Pleurotus</taxon>
    </lineage>
</organism>
<evidence type="ECO:0000256" key="1">
    <source>
        <dbReference type="SAM" id="MobiDB-lite"/>
    </source>
</evidence>
<protein>
    <submittedName>
        <fullName evidence="2">Uncharacterized protein</fullName>
    </submittedName>
</protein>
<comment type="caution">
    <text evidence="2">The sequence shown here is derived from an EMBL/GenBank/DDBJ whole genome shotgun (WGS) entry which is preliminary data.</text>
</comment>
<dbReference type="AlphaFoldDB" id="A0A9P5ZW37"/>
<proteinExistence type="predicted"/>
<evidence type="ECO:0000313" key="3">
    <source>
        <dbReference type="Proteomes" id="UP000807025"/>
    </source>
</evidence>
<evidence type="ECO:0000313" key="2">
    <source>
        <dbReference type="EMBL" id="KAF9494960.1"/>
    </source>
</evidence>
<dbReference type="Proteomes" id="UP000807025">
    <property type="component" value="Unassembled WGS sequence"/>
</dbReference>
<sequence>MEIFCNFPSSKLWPPLGVANDAPSANVARTRQGTNQMRRPGQETYPAKFECLGERPCKVPDSTSLRADRTKYPGDDHLNVSPVTDDPKTWETSSLCRLHLDMNILPRSRQLALACKRDEDKCQVQNNNGETGGHFHPITNSYVFTSSHSEW</sequence>
<feature type="compositionally biased region" description="Basic and acidic residues" evidence="1">
    <location>
        <begin position="66"/>
        <end position="78"/>
    </location>
</feature>
<dbReference type="EMBL" id="MU154566">
    <property type="protein sequence ID" value="KAF9494960.1"/>
    <property type="molecule type" value="Genomic_DNA"/>
</dbReference>
<accession>A0A9P5ZW37</accession>
<name>A0A9P5ZW37_PLEER</name>
<feature type="region of interest" description="Disordered" evidence="1">
    <location>
        <begin position="62"/>
        <end position="88"/>
    </location>
</feature>
<gene>
    <name evidence="2" type="ORF">BDN71DRAFT_1448079</name>
</gene>